<evidence type="ECO:0000313" key="2">
    <source>
        <dbReference type="EMBL" id="SHN29460.1"/>
    </source>
</evidence>
<dbReference type="SUPFAM" id="SSF54001">
    <property type="entry name" value="Cysteine proteinases"/>
    <property type="match status" value="1"/>
</dbReference>
<dbReference type="Gene3D" id="3.30.2140.10">
    <property type="entry name" value="Arylamine N-acetyltransferase"/>
    <property type="match status" value="1"/>
</dbReference>
<gene>
    <name evidence="2" type="ORF">SAMN05216499_13346</name>
</gene>
<keyword evidence="3" id="KW-1185">Reference proteome</keyword>
<dbReference type="Pfam" id="PF00797">
    <property type="entry name" value="Acetyltransf_2"/>
    <property type="match status" value="1"/>
</dbReference>
<dbReference type="Gene3D" id="2.40.128.150">
    <property type="entry name" value="Cysteine proteinases"/>
    <property type="match status" value="1"/>
</dbReference>
<reference evidence="2 3" key="1">
    <citation type="submission" date="2016-11" db="EMBL/GenBank/DDBJ databases">
        <authorList>
            <person name="Jaros S."/>
            <person name="Januszkiewicz K."/>
            <person name="Wedrychowicz H."/>
        </authorList>
    </citation>
    <scope>NUCLEOTIDE SEQUENCE [LARGE SCALE GENOMIC DNA]</scope>
    <source>
        <strain evidence="2 3">CGMCC 4.2025</strain>
    </source>
</reference>
<dbReference type="RefSeq" id="WP_073502470.1">
    <property type="nucleotide sequence ID" value="NZ_FRBI01000033.1"/>
</dbReference>
<dbReference type="STRING" id="310782.SAMN05216499_13346"/>
<dbReference type="InterPro" id="IPR001447">
    <property type="entry name" value="Arylamine_N-AcTrfase"/>
</dbReference>
<dbReference type="PANTHER" id="PTHR11786:SF0">
    <property type="entry name" value="ARYLAMINE N-ACETYLTRANSFERASE 4-RELATED"/>
    <property type="match status" value="1"/>
</dbReference>
<dbReference type="Proteomes" id="UP000184111">
    <property type="component" value="Unassembled WGS sequence"/>
</dbReference>
<proteinExistence type="inferred from homology"/>
<dbReference type="PANTHER" id="PTHR11786">
    <property type="entry name" value="N-HYDROXYARYLAMINE O-ACETYLTRANSFERASE"/>
    <property type="match status" value="1"/>
</dbReference>
<sequence>MFSVDTYLKALDFRGRPEPTWDTLRELHKRHLIALPYDSSLNSGRGTELWAGVDIDVDAVFDAIVLGGRGGVCYELNGLFRRLLDRLGYATGVLAAGIRQVDGTFGPDLEHVFNYVRLDGRLLLADVGFVGPSYLEPLPVEPDTVSHQYGNDFRIVRADGYHVVQRKGRTSGWQAVYRFHPRPRELSEWQVPAPELARFARELAGTGIVVRGRAFDGGQRILIGRRLVTVDNGHERMRGVVDADDYARVLADILRQDVR</sequence>
<protein>
    <submittedName>
        <fullName evidence="2">Amide synthase</fullName>
    </submittedName>
</protein>
<evidence type="ECO:0000313" key="3">
    <source>
        <dbReference type="Proteomes" id="UP000184111"/>
    </source>
</evidence>
<dbReference type="InterPro" id="IPR038765">
    <property type="entry name" value="Papain-like_cys_pep_sf"/>
</dbReference>
<organism evidence="2 3">
    <name type="scientific">Actinacidiphila paucisporea</name>
    <dbReference type="NCBI Taxonomy" id="310782"/>
    <lineage>
        <taxon>Bacteria</taxon>
        <taxon>Bacillati</taxon>
        <taxon>Actinomycetota</taxon>
        <taxon>Actinomycetes</taxon>
        <taxon>Kitasatosporales</taxon>
        <taxon>Streptomycetaceae</taxon>
        <taxon>Actinacidiphila</taxon>
    </lineage>
</organism>
<dbReference type="OrthoDB" id="7181050at2"/>
<name>A0A1M7QFR4_9ACTN</name>
<dbReference type="GO" id="GO:0016407">
    <property type="term" value="F:acetyltransferase activity"/>
    <property type="evidence" value="ECO:0007669"/>
    <property type="project" value="InterPro"/>
</dbReference>
<evidence type="ECO:0000256" key="1">
    <source>
        <dbReference type="ARBA" id="ARBA00006547"/>
    </source>
</evidence>
<comment type="similarity">
    <text evidence="1">Belongs to the arylamine N-acetyltransferase family.</text>
</comment>
<dbReference type="EMBL" id="FRBI01000033">
    <property type="protein sequence ID" value="SHN29460.1"/>
    <property type="molecule type" value="Genomic_DNA"/>
</dbReference>
<accession>A0A1M7QFR4</accession>
<dbReference type="AlphaFoldDB" id="A0A1M7QFR4"/>